<keyword evidence="1" id="KW-0479">Metal-binding</keyword>
<feature type="domain" description="B box-type" evidence="4">
    <location>
        <begin position="183"/>
        <end position="229"/>
    </location>
</feature>
<feature type="domain" description="B box-type" evidence="4">
    <location>
        <begin position="239"/>
        <end position="281"/>
    </location>
</feature>
<dbReference type="InterPro" id="IPR000315">
    <property type="entry name" value="Znf_B-box"/>
</dbReference>
<dbReference type="VEuPathDB" id="TrichDB:TVAG_095410"/>
<keyword evidence="1" id="KW-0863">Zinc-finger</keyword>
<protein>
    <submittedName>
        <fullName evidence="5">B-box zinc finger family protein</fullName>
    </submittedName>
</protein>
<proteinExistence type="predicted"/>
<dbReference type="SMART" id="SM00336">
    <property type="entry name" value="BBOX"/>
    <property type="match status" value="2"/>
</dbReference>
<dbReference type="STRING" id="5722.A2G6D4"/>
<sequence>MNLIPVAPHSEDFGLIEYELQLQLNAPKLKVSECYVISNPHVEASYMNYFKTLTPSNVVDVFVPAKNIDQAIADIEENGIAVNPQTGFRFRVGSFEVDKSKPMIEVVRLTIALGNTLNHLQPSTQLNSNTFSSDAPTSGLLRAGYHSLCISENHDYIVFNSAQIKTCNYIKFKGGSNLDQPREEDDLCEQCGRELATIWCKNDNAKFCAKCDAEAHETAIRQRHVRMTLAEARALMECCPHHEDTRVEYFCTVCQTPVCFQCKMIGSHSKGAAASHQLIPIKQAYEEALEAASHKDPIFVKRKQEIDEKMQDADERLAQIIRNEKDVEAEIMRLANAAIERARQLACEKAVTVRSSKLELERKSAEMETLSKFLEIEKKYSGPLSFLAAYDRHSMIVATMQGTEDLPPDLTVEGDLCVFGKLDVCPSAEKPRQSFMRDGFGVRRESNSPPNQPQPQKSSPPPQQIVESPKPAPLSPPKQQVQPAPASPQKTRAKADSKGAAEAREGTSKGGKAKASKEGRKTGKNNKKRR</sequence>
<accession>A2G6D4</accession>
<feature type="compositionally biased region" description="Basic and acidic residues" evidence="3">
    <location>
        <begin position="493"/>
        <end position="507"/>
    </location>
</feature>
<dbReference type="PROSITE" id="PS50119">
    <property type="entry name" value="ZF_BBOX"/>
    <property type="match status" value="2"/>
</dbReference>
<dbReference type="PANTHER" id="PTHR25462:SF296">
    <property type="entry name" value="MEIOTIC P26, ISOFORM F"/>
    <property type="match status" value="1"/>
</dbReference>
<dbReference type="eggNOG" id="KOG2177">
    <property type="taxonomic scope" value="Eukaryota"/>
</dbReference>
<dbReference type="InParanoid" id="A2G6D4"/>
<evidence type="ECO:0000313" key="5">
    <source>
        <dbReference type="EMBL" id="EAX87282.1"/>
    </source>
</evidence>
<dbReference type="CDD" id="cd19756">
    <property type="entry name" value="Bbox2"/>
    <property type="match status" value="1"/>
</dbReference>
<dbReference type="KEGG" id="tva:4744936"/>
<dbReference type="Proteomes" id="UP000001542">
    <property type="component" value="Unassembled WGS sequence"/>
</dbReference>
<evidence type="ECO:0000259" key="4">
    <source>
        <dbReference type="PROSITE" id="PS50119"/>
    </source>
</evidence>
<dbReference type="Pfam" id="PF00643">
    <property type="entry name" value="zf-B_box"/>
    <property type="match status" value="2"/>
</dbReference>
<feature type="region of interest" description="Disordered" evidence="3">
    <location>
        <begin position="430"/>
        <end position="530"/>
    </location>
</feature>
<evidence type="ECO:0000256" key="3">
    <source>
        <dbReference type="SAM" id="MobiDB-lite"/>
    </source>
</evidence>
<dbReference type="PANTHER" id="PTHR25462">
    <property type="entry name" value="BONUS, ISOFORM C-RELATED"/>
    <property type="match status" value="1"/>
</dbReference>
<gene>
    <name evidence="5" type="ORF">TVAG_095410</name>
</gene>
<keyword evidence="1" id="KW-0862">Zinc</keyword>
<reference evidence="5" key="2">
    <citation type="journal article" date="2007" name="Science">
        <title>Draft genome sequence of the sexually transmitted pathogen Trichomonas vaginalis.</title>
        <authorList>
            <person name="Carlton J.M."/>
            <person name="Hirt R.P."/>
            <person name="Silva J.C."/>
            <person name="Delcher A.L."/>
            <person name="Schatz M."/>
            <person name="Zhao Q."/>
            <person name="Wortman J.R."/>
            <person name="Bidwell S.L."/>
            <person name="Alsmark U.C.M."/>
            <person name="Besteiro S."/>
            <person name="Sicheritz-Ponten T."/>
            <person name="Noel C.J."/>
            <person name="Dacks J.B."/>
            <person name="Foster P.G."/>
            <person name="Simillion C."/>
            <person name="Van de Peer Y."/>
            <person name="Miranda-Saavedra D."/>
            <person name="Barton G.J."/>
            <person name="Westrop G.D."/>
            <person name="Mueller S."/>
            <person name="Dessi D."/>
            <person name="Fiori P.L."/>
            <person name="Ren Q."/>
            <person name="Paulsen I."/>
            <person name="Zhang H."/>
            <person name="Bastida-Corcuera F.D."/>
            <person name="Simoes-Barbosa A."/>
            <person name="Brown M.T."/>
            <person name="Hayes R.D."/>
            <person name="Mukherjee M."/>
            <person name="Okumura C.Y."/>
            <person name="Schneider R."/>
            <person name="Smith A.J."/>
            <person name="Vanacova S."/>
            <person name="Villalvazo M."/>
            <person name="Haas B.J."/>
            <person name="Pertea M."/>
            <person name="Feldblyum T.V."/>
            <person name="Utterback T.R."/>
            <person name="Shu C.L."/>
            <person name="Osoegawa K."/>
            <person name="de Jong P.J."/>
            <person name="Hrdy I."/>
            <person name="Horvathova L."/>
            <person name="Zubacova Z."/>
            <person name="Dolezal P."/>
            <person name="Malik S.B."/>
            <person name="Logsdon J.M. Jr."/>
            <person name="Henze K."/>
            <person name="Gupta A."/>
            <person name="Wang C.C."/>
            <person name="Dunne R.L."/>
            <person name="Upcroft J.A."/>
            <person name="Upcroft P."/>
            <person name="White O."/>
            <person name="Salzberg S.L."/>
            <person name="Tang P."/>
            <person name="Chiu C.-H."/>
            <person name="Lee Y.-S."/>
            <person name="Embley T.M."/>
            <person name="Coombs G.H."/>
            <person name="Mottram J.C."/>
            <person name="Tachezy J."/>
            <person name="Fraser-Liggett C.M."/>
            <person name="Johnson P.J."/>
        </authorList>
    </citation>
    <scope>NUCLEOTIDE SEQUENCE [LARGE SCALE GENOMIC DNA]</scope>
    <source>
        <strain evidence="5">G3</strain>
    </source>
</reference>
<evidence type="ECO:0000256" key="1">
    <source>
        <dbReference type="PROSITE-ProRule" id="PRU00024"/>
    </source>
</evidence>
<dbReference type="OrthoDB" id="153872at2759"/>
<feature type="compositionally biased region" description="Pro residues" evidence="3">
    <location>
        <begin position="450"/>
        <end position="463"/>
    </location>
</feature>
<keyword evidence="2" id="KW-0175">Coiled coil</keyword>
<dbReference type="Gene3D" id="3.30.160.60">
    <property type="entry name" value="Classic Zinc Finger"/>
    <property type="match status" value="1"/>
</dbReference>
<evidence type="ECO:0000313" key="6">
    <source>
        <dbReference type="Proteomes" id="UP000001542"/>
    </source>
</evidence>
<dbReference type="InterPro" id="IPR047153">
    <property type="entry name" value="TRIM45/56/19-like"/>
</dbReference>
<dbReference type="EMBL" id="DS114478">
    <property type="protein sequence ID" value="EAX87282.1"/>
    <property type="molecule type" value="Genomic_DNA"/>
</dbReference>
<reference evidence="5" key="1">
    <citation type="submission" date="2006-10" db="EMBL/GenBank/DDBJ databases">
        <authorList>
            <person name="Amadeo P."/>
            <person name="Zhao Q."/>
            <person name="Wortman J."/>
            <person name="Fraser-Liggett C."/>
            <person name="Carlton J."/>
        </authorList>
    </citation>
    <scope>NUCLEOTIDE SEQUENCE</scope>
    <source>
        <strain evidence="5">G3</strain>
    </source>
</reference>
<dbReference type="VEuPathDB" id="TrichDB:TVAGG3_0318350"/>
<evidence type="ECO:0000256" key="2">
    <source>
        <dbReference type="SAM" id="Coils"/>
    </source>
</evidence>
<organism evidence="5 6">
    <name type="scientific">Trichomonas vaginalis (strain ATCC PRA-98 / G3)</name>
    <dbReference type="NCBI Taxonomy" id="412133"/>
    <lineage>
        <taxon>Eukaryota</taxon>
        <taxon>Metamonada</taxon>
        <taxon>Parabasalia</taxon>
        <taxon>Trichomonadida</taxon>
        <taxon>Trichomonadidae</taxon>
        <taxon>Trichomonas</taxon>
    </lineage>
</organism>
<dbReference type="GO" id="GO:0008270">
    <property type="term" value="F:zinc ion binding"/>
    <property type="evidence" value="ECO:0007669"/>
    <property type="project" value="UniProtKB-KW"/>
</dbReference>
<feature type="coiled-coil region" evidence="2">
    <location>
        <begin position="303"/>
        <end position="337"/>
    </location>
</feature>
<dbReference type="SUPFAM" id="SSF57845">
    <property type="entry name" value="B-box zinc-binding domain"/>
    <property type="match status" value="1"/>
</dbReference>
<name>A2G6D4_TRIV3</name>
<dbReference type="AlphaFoldDB" id="A2G6D4"/>
<keyword evidence="6" id="KW-1185">Reference proteome</keyword>